<dbReference type="Proteomes" id="UP001311799">
    <property type="component" value="Unassembled WGS sequence"/>
</dbReference>
<evidence type="ECO:0000313" key="2">
    <source>
        <dbReference type="Proteomes" id="UP001311799"/>
    </source>
</evidence>
<evidence type="ECO:0008006" key="3">
    <source>
        <dbReference type="Google" id="ProtNLM"/>
    </source>
</evidence>
<evidence type="ECO:0000313" key="1">
    <source>
        <dbReference type="EMBL" id="KAK6589828.1"/>
    </source>
</evidence>
<dbReference type="Gene3D" id="1.10.472.10">
    <property type="entry name" value="Cyclin-like"/>
    <property type="match status" value="1"/>
</dbReference>
<organism evidence="1 2">
    <name type="scientific">Cryptosporidium xiaoi</name>
    <dbReference type="NCBI Taxonomy" id="659607"/>
    <lineage>
        <taxon>Eukaryota</taxon>
        <taxon>Sar</taxon>
        <taxon>Alveolata</taxon>
        <taxon>Apicomplexa</taxon>
        <taxon>Conoidasida</taxon>
        <taxon>Coccidia</taxon>
        <taxon>Eucoccidiorida</taxon>
        <taxon>Eimeriorina</taxon>
        <taxon>Cryptosporidiidae</taxon>
        <taxon>Cryptosporidium</taxon>
    </lineage>
</organism>
<dbReference type="SUPFAM" id="SSF47954">
    <property type="entry name" value="Cyclin-like"/>
    <property type="match status" value="1"/>
</dbReference>
<keyword evidence="2" id="KW-1185">Reference proteome</keyword>
<gene>
    <name evidence="1" type="ORF">RS030_192831</name>
</gene>
<reference evidence="1 2" key="1">
    <citation type="submission" date="2023-10" db="EMBL/GenBank/DDBJ databases">
        <title>Comparative genomics analysis reveals potential genetic determinants of host preference in Cryptosporidium xiaoi.</title>
        <authorList>
            <person name="Xiao L."/>
            <person name="Li J."/>
        </authorList>
    </citation>
    <scope>NUCLEOTIDE SEQUENCE [LARGE SCALE GENOMIC DNA]</scope>
    <source>
        <strain evidence="1 2">52996</strain>
    </source>
</reference>
<dbReference type="AlphaFoldDB" id="A0AAV9XZC1"/>
<protein>
    <recommendedName>
        <fullName evidence="3">Cyclin N-terminal domain-containing protein</fullName>
    </recommendedName>
</protein>
<dbReference type="InterPro" id="IPR036915">
    <property type="entry name" value="Cyclin-like_sf"/>
</dbReference>
<sequence length="771" mass="83864">MEDKNVCRHCENGIVVNGQNNVNDKVALGGNFSNVGVNPCNSSGMGGTTVFSTCRRWMVSGRFQDILPKESLTMSLIDWEDLYRRERLAQVHHSVYTDSGCFLQLDQRQLVMSWISDVAHRLAWEKSTFHIATSLIDQFMFCLERDPVSRRRLDRSSLAATFAAAVVTAASLGECLGECHDRKHCPGLPPLQRFVQSSGIIRSSRDIVEMQIQLLVQTSKYGGPSLLNKTPAHMTLHYLSRLKHLIESLISSLSDISLSGGGGFGGSSAVQQQKTMEELGGGHTIQSGTGMCGMLTQHKEGGFHDGCVNLNGNGCDYLKRAGAESGSSGEYGGGGYHEGNIDNYCFSSSYRKMGMGSCWVRRIGISTTVGQAILGIRDKIDYAYLFEKIMFAHELALYSGINLLIPGSRISASILINILTSYDPILQLPSHQNILYNSLCLLDYDTGIRPYMPYLDPLIRRVTSMSMETIQSMESNGVQSSGNKGGNNGGIGGGGNNGGCINKNSNNGSSVHKLFSQFSAVPCDESASGVILIHKHHIIPDKFLNGLRISTLIAMHSRMNQPNIMNPFSISSPSSIPVSPHSTFSSTNGSPGSFQCSPIFYSINGGIASGNSTRSLDEKRSSFSQTGCYLVKNIGLNNKLGGHIMYKGQFQGSQNYHLDDGTTSTSSSNGNGRFLVVNDDELALRIQYNQSKLVRDNLGLKFCHKNGNNNTNIHGNALNNTALGNIQTFNNYLGHHHIHLNNRGSDDYQHLYTTCSTATNSPLLGGGNGHF</sequence>
<name>A0AAV9XZC1_9CRYT</name>
<proteinExistence type="predicted"/>
<accession>A0AAV9XZC1</accession>
<dbReference type="EMBL" id="JAWDEY010000010">
    <property type="protein sequence ID" value="KAK6589828.1"/>
    <property type="molecule type" value="Genomic_DNA"/>
</dbReference>
<comment type="caution">
    <text evidence="1">The sequence shown here is derived from an EMBL/GenBank/DDBJ whole genome shotgun (WGS) entry which is preliminary data.</text>
</comment>